<dbReference type="Proteomes" id="UP000028838">
    <property type="component" value="Unassembled WGS sequence"/>
</dbReference>
<evidence type="ECO:0000256" key="1">
    <source>
        <dbReference type="SAM" id="MobiDB-lite"/>
    </source>
</evidence>
<comment type="caution">
    <text evidence="2">The sequence shown here is derived from an EMBL/GenBank/DDBJ whole genome shotgun (WGS) entry which is preliminary data.</text>
</comment>
<reference evidence="2 3" key="1">
    <citation type="submission" date="2014-07" db="EMBL/GenBank/DDBJ databases">
        <authorList>
            <person name="Sibley D."/>
            <person name="Venepally P."/>
            <person name="Karamycheva S."/>
            <person name="Hadjithomas M."/>
            <person name="Khan A."/>
            <person name="Brunk B."/>
            <person name="Roos D."/>
            <person name="Caler E."/>
            <person name="Lorenzi H."/>
        </authorList>
    </citation>
    <scope>NUCLEOTIDE SEQUENCE [LARGE SCALE GENOMIC DNA]</scope>
    <source>
        <strain evidence="2 3">FOU</strain>
    </source>
</reference>
<accession>A0A086K840</accession>
<gene>
    <name evidence="2" type="ORF">TGFOU_260140B</name>
</gene>
<name>A0A086K840_TOXGO</name>
<proteinExistence type="predicted"/>
<dbReference type="EMBL" id="AEYH02002317">
    <property type="protein sequence ID" value="KFG40558.1"/>
    <property type="molecule type" value="Genomic_DNA"/>
</dbReference>
<evidence type="ECO:0000313" key="2">
    <source>
        <dbReference type="EMBL" id="KFG40558.1"/>
    </source>
</evidence>
<organism evidence="2 3">
    <name type="scientific">Toxoplasma gondii FOU</name>
    <dbReference type="NCBI Taxonomy" id="943167"/>
    <lineage>
        <taxon>Eukaryota</taxon>
        <taxon>Sar</taxon>
        <taxon>Alveolata</taxon>
        <taxon>Apicomplexa</taxon>
        <taxon>Conoidasida</taxon>
        <taxon>Coccidia</taxon>
        <taxon>Eucoccidiorida</taxon>
        <taxon>Eimeriorina</taxon>
        <taxon>Sarcocystidae</taxon>
        <taxon>Toxoplasma</taxon>
    </lineage>
</organism>
<dbReference type="VEuPathDB" id="ToxoDB:TGFOU_260140B"/>
<feature type="compositionally biased region" description="Basic and acidic residues" evidence="1">
    <location>
        <begin position="1"/>
        <end position="12"/>
    </location>
</feature>
<dbReference type="EC" id="5.3.1.8" evidence="2"/>
<dbReference type="AlphaFoldDB" id="A0A086K840"/>
<feature type="region of interest" description="Disordered" evidence="1">
    <location>
        <begin position="1"/>
        <end position="20"/>
    </location>
</feature>
<evidence type="ECO:0000313" key="3">
    <source>
        <dbReference type="Proteomes" id="UP000028838"/>
    </source>
</evidence>
<protein>
    <submittedName>
        <fullName evidence="2">Phosphomannose isomerase type I protein</fullName>
        <ecNumber evidence="2">5.3.1.8</ecNumber>
    </submittedName>
</protein>
<keyword evidence="2" id="KW-0413">Isomerase</keyword>
<dbReference type="GO" id="GO:0004476">
    <property type="term" value="F:mannose-6-phosphate isomerase activity"/>
    <property type="evidence" value="ECO:0007669"/>
    <property type="project" value="UniProtKB-EC"/>
</dbReference>
<feature type="non-terminal residue" evidence="2">
    <location>
        <position position="1"/>
    </location>
</feature>
<sequence>APSEQCLDKNMESEFPSPAAEFSEVVDSQIDQLLLEEDRDSCILYLVSFSNRTAAEARNDL</sequence>